<dbReference type="NCBIfam" id="TIGR00492">
    <property type="entry name" value="alr"/>
    <property type="match status" value="1"/>
</dbReference>
<reference evidence="8 9" key="1">
    <citation type="journal article" date="2009" name="Genome Res.">
        <title>Complete genome of the cellulolytic thermophile Acidothermus cellulolyticus 11B provides insights into its ecophysiological and evolutionary adaptations.</title>
        <authorList>
            <person name="Barabote R.D."/>
            <person name="Xie G."/>
            <person name="Leu D.H."/>
            <person name="Normand P."/>
            <person name="Necsulea A."/>
            <person name="Daubin V."/>
            <person name="Medigue C."/>
            <person name="Adney W.S."/>
            <person name="Xu X.C."/>
            <person name="Lapidus A."/>
            <person name="Parales R.E."/>
            <person name="Detter C."/>
            <person name="Pujic P."/>
            <person name="Bruce D."/>
            <person name="Lavire C."/>
            <person name="Challacombe J.F."/>
            <person name="Brettin T.S."/>
            <person name="Berry A.M."/>
        </authorList>
    </citation>
    <scope>NUCLEOTIDE SEQUENCE [LARGE SCALE GENOMIC DNA]</scope>
    <source>
        <strain evidence="9">ATCC 43068 / DSM 8971 / 11B</strain>
    </source>
</reference>
<dbReference type="KEGG" id="ace:Acel_0355"/>
<evidence type="ECO:0000256" key="5">
    <source>
        <dbReference type="PIRSR" id="PIRSR600821-50"/>
    </source>
</evidence>
<dbReference type="GO" id="GO:0009252">
    <property type="term" value="P:peptidoglycan biosynthetic process"/>
    <property type="evidence" value="ECO:0007669"/>
    <property type="project" value="TreeGrafter"/>
</dbReference>
<feature type="domain" description="Alanine racemase C-terminal" evidence="7">
    <location>
        <begin position="270"/>
        <end position="399"/>
    </location>
</feature>
<feature type="binding site" evidence="4 6">
    <location>
        <position position="157"/>
    </location>
    <ligand>
        <name>substrate</name>
    </ligand>
</feature>
<feature type="active site" description="Proton acceptor; specific for L-alanine" evidence="4">
    <location>
        <position position="291"/>
    </location>
</feature>
<dbReference type="RefSeq" id="WP_011719192.1">
    <property type="nucleotide sequence ID" value="NC_008578.1"/>
</dbReference>
<comment type="catalytic activity">
    <reaction evidence="4">
        <text>L-alanine = D-alanine</text>
        <dbReference type="Rhea" id="RHEA:20249"/>
        <dbReference type="ChEBI" id="CHEBI:57416"/>
        <dbReference type="ChEBI" id="CHEBI:57972"/>
        <dbReference type="EC" id="5.1.1.1"/>
    </reaction>
</comment>
<dbReference type="Pfam" id="PF01168">
    <property type="entry name" value="Ala_racemase_N"/>
    <property type="match status" value="1"/>
</dbReference>
<keyword evidence="9" id="KW-1185">Reference proteome</keyword>
<keyword evidence="3 4" id="KW-0413">Isomerase</keyword>
<dbReference type="CDD" id="cd00430">
    <property type="entry name" value="PLPDE_III_AR"/>
    <property type="match status" value="1"/>
</dbReference>
<dbReference type="SMART" id="SM01005">
    <property type="entry name" value="Ala_racemase_C"/>
    <property type="match status" value="1"/>
</dbReference>
<dbReference type="SUPFAM" id="SSF50621">
    <property type="entry name" value="Alanine racemase C-terminal domain-like"/>
    <property type="match status" value="1"/>
</dbReference>
<keyword evidence="2 4" id="KW-0663">Pyridoxal phosphate</keyword>
<protein>
    <recommendedName>
        <fullName evidence="4">Alanine racemase</fullName>
        <ecNumber evidence="4">5.1.1.1</ecNumber>
    </recommendedName>
</protein>
<dbReference type="Pfam" id="PF00842">
    <property type="entry name" value="Ala_racemase_C"/>
    <property type="match status" value="1"/>
</dbReference>
<dbReference type="FunFam" id="3.20.20.10:FF:000002">
    <property type="entry name" value="Alanine racemase"/>
    <property type="match status" value="1"/>
</dbReference>
<dbReference type="GO" id="GO:0030170">
    <property type="term" value="F:pyridoxal phosphate binding"/>
    <property type="evidence" value="ECO:0007669"/>
    <property type="project" value="UniProtKB-UniRule"/>
</dbReference>
<dbReference type="PRINTS" id="PR00992">
    <property type="entry name" value="ALARACEMASE"/>
</dbReference>
<comment type="similarity">
    <text evidence="4">Belongs to the alanine racemase family.</text>
</comment>
<sequence>MTVSGARGSPAWAAEELAGPELGVARASRAQAVVDLGAIRENVRRLRAVTGVDVMAVVKADGYGHGLLPAARAAVRGGASWLGVAFVEEALALRMAGIDVPILCLLAAPGERFAEAIAADVDLAVSAEWALSEVCRAATTAGRTARIHLEVDTGLSRGGATPAEWPDLLAATAQARAAGLVEVVGIWSHLVHGDNPEHADTTVQVERFDEALAVAERFGIRPAVRHLANSGGALLAPRTRYDLVRPGIAVYGLSPAPALVSAGELGLRPAMHLRAQVALVKELPAGEGISYGHRYRTLRPTRVALIPLGYADGIPRQATNVAPVWFPAVGRRTISGTVCMDQFVVDVGPDAPVAAGDDVVIFGPGDDGEPTADEWASAVGTISYEIVSRIGARVPRVYRDDDTAG</sequence>
<dbReference type="GO" id="GO:0005829">
    <property type="term" value="C:cytosol"/>
    <property type="evidence" value="ECO:0007669"/>
    <property type="project" value="TreeGrafter"/>
</dbReference>
<dbReference type="HOGENOM" id="CLU_028393_0_0_11"/>
<evidence type="ECO:0000313" key="9">
    <source>
        <dbReference type="Proteomes" id="UP000008221"/>
    </source>
</evidence>
<dbReference type="HAMAP" id="MF_01201">
    <property type="entry name" value="Ala_racemase"/>
    <property type="match status" value="1"/>
</dbReference>
<dbReference type="EC" id="5.1.1.1" evidence="4"/>
<dbReference type="FunCoup" id="A0LRR9">
    <property type="interactions" value="52"/>
</dbReference>
<dbReference type="InterPro" id="IPR020622">
    <property type="entry name" value="Ala_racemase_pyridoxalP-BS"/>
</dbReference>
<dbReference type="InterPro" id="IPR000821">
    <property type="entry name" value="Ala_racemase"/>
</dbReference>
<dbReference type="PROSITE" id="PS00395">
    <property type="entry name" value="ALANINE_RACEMASE"/>
    <property type="match status" value="1"/>
</dbReference>
<dbReference type="Gene3D" id="3.20.20.10">
    <property type="entry name" value="Alanine racemase"/>
    <property type="match status" value="1"/>
</dbReference>
<dbReference type="GO" id="GO:0030632">
    <property type="term" value="P:D-alanine biosynthetic process"/>
    <property type="evidence" value="ECO:0007669"/>
    <property type="project" value="UniProtKB-UniRule"/>
</dbReference>
<dbReference type="EMBL" id="CP000481">
    <property type="protein sequence ID" value="ABK52129.1"/>
    <property type="molecule type" value="Genomic_DNA"/>
</dbReference>
<feature type="binding site" evidence="4 6">
    <location>
        <position position="340"/>
    </location>
    <ligand>
        <name>substrate</name>
    </ligand>
</feature>
<evidence type="ECO:0000259" key="7">
    <source>
        <dbReference type="SMART" id="SM01005"/>
    </source>
</evidence>
<organism evidence="8 9">
    <name type="scientific">Acidothermus cellulolyticus (strain ATCC 43068 / DSM 8971 / 11B)</name>
    <dbReference type="NCBI Taxonomy" id="351607"/>
    <lineage>
        <taxon>Bacteria</taxon>
        <taxon>Bacillati</taxon>
        <taxon>Actinomycetota</taxon>
        <taxon>Actinomycetes</taxon>
        <taxon>Acidothermales</taxon>
        <taxon>Acidothermaceae</taxon>
        <taxon>Acidothermus</taxon>
    </lineage>
</organism>
<accession>A0LRR9</accession>
<dbReference type="AlphaFoldDB" id="A0LRR9"/>
<gene>
    <name evidence="8" type="ordered locus">Acel_0355</name>
</gene>
<feature type="modified residue" description="N6-(pyridoxal phosphate)lysine" evidence="4 5">
    <location>
        <position position="59"/>
    </location>
</feature>
<evidence type="ECO:0000256" key="1">
    <source>
        <dbReference type="ARBA" id="ARBA00001933"/>
    </source>
</evidence>
<dbReference type="eggNOG" id="COG0787">
    <property type="taxonomic scope" value="Bacteria"/>
</dbReference>
<evidence type="ECO:0000256" key="6">
    <source>
        <dbReference type="PIRSR" id="PIRSR600821-52"/>
    </source>
</evidence>
<proteinExistence type="inferred from homology"/>
<dbReference type="STRING" id="351607.Acel_0355"/>
<dbReference type="PANTHER" id="PTHR30511:SF0">
    <property type="entry name" value="ALANINE RACEMASE, CATABOLIC-RELATED"/>
    <property type="match status" value="1"/>
</dbReference>
<evidence type="ECO:0000313" key="8">
    <source>
        <dbReference type="EMBL" id="ABK52129.1"/>
    </source>
</evidence>
<dbReference type="UniPathway" id="UPA00042">
    <property type="reaction ID" value="UER00497"/>
</dbReference>
<dbReference type="GO" id="GO:0008784">
    <property type="term" value="F:alanine racemase activity"/>
    <property type="evidence" value="ECO:0007669"/>
    <property type="project" value="UniProtKB-UniRule"/>
</dbReference>
<dbReference type="Proteomes" id="UP000008221">
    <property type="component" value="Chromosome"/>
</dbReference>
<comment type="function">
    <text evidence="4">Catalyzes the interconversion of L-alanine and D-alanine. May also act on other amino acids.</text>
</comment>
<evidence type="ECO:0000256" key="2">
    <source>
        <dbReference type="ARBA" id="ARBA00022898"/>
    </source>
</evidence>
<feature type="active site" description="Proton acceptor; specific for D-alanine" evidence="4">
    <location>
        <position position="59"/>
    </location>
</feature>
<dbReference type="InterPro" id="IPR029066">
    <property type="entry name" value="PLP-binding_barrel"/>
</dbReference>
<comment type="pathway">
    <text evidence="4">Amino-acid biosynthesis; D-alanine biosynthesis; D-alanine from L-alanine: step 1/1.</text>
</comment>
<dbReference type="Gene3D" id="2.40.37.10">
    <property type="entry name" value="Lyase, Ornithine Decarboxylase, Chain A, domain 1"/>
    <property type="match status" value="1"/>
</dbReference>
<dbReference type="SUPFAM" id="SSF51419">
    <property type="entry name" value="PLP-binding barrel"/>
    <property type="match status" value="1"/>
</dbReference>
<dbReference type="PANTHER" id="PTHR30511">
    <property type="entry name" value="ALANINE RACEMASE"/>
    <property type="match status" value="1"/>
</dbReference>
<dbReference type="InterPro" id="IPR011079">
    <property type="entry name" value="Ala_racemase_C"/>
</dbReference>
<dbReference type="InParanoid" id="A0LRR9"/>
<dbReference type="InterPro" id="IPR001608">
    <property type="entry name" value="Ala_racemase_N"/>
</dbReference>
<name>A0LRR9_ACIC1</name>
<comment type="cofactor">
    <cofactor evidence="1 4 5">
        <name>pyridoxal 5'-phosphate</name>
        <dbReference type="ChEBI" id="CHEBI:597326"/>
    </cofactor>
</comment>
<dbReference type="InterPro" id="IPR009006">
    <property type="entry name" value="Ala_racemase/Decarboxylase_C"/>
</dbReference>
<evidence type="ECO:0000256" key="3">
    <source>
        <dbReference type="ARBA" id="ARBA00023235"/>
    </source>
</evidence>
<evidence type="ECO:0000256" key="4">
    <source>
        <dbReference type="HAMAP-Rule" id="MF_01201"/>
    </source>
</evidence>